<organism evidence="4">
    <name type="scientific">Gongylonema pulchrum</name>
    <dbReference type="NCBI Taxonomy" id="637853"/>
    <lineage>
        <taxon>Eukaryota</taxon>
        <taxon>Metazoa</taxon>
        <taxon>Ecdysozoa</taxon>
        <taxon>Nematoda</taxon>
        <taxon>Chromadorea</taxon>
        <taxon>Rhabditida</taxon>
        <taxon>Spirurina</taxon>
        <taxon>Spiruromorpha</taxon>
        <taxon>Spiruroidea</taxon>
        <taxon>Gongylonematidae</taxon>
        <taxon>Gongylonema</taxon>
    </lineage>
</organism>
<dbReference type="GO" id="GO:0006897">
    <property type="term" value="P:endocytosis"/>
    <property type="evidence" value="ECO:0007669"/>
    <property type="project" value="TreeGrafter"/>
</dbReference>
<name>A0A183DH22_9BILA</name>
<evidence type="ECO:0000313" key="3">
    <source>
        <dbReference type="Proteomes" id="UP000271098"/>
    </source>
</evidence>
<dbReference type="AlphaFoldDB" id="A0A183DH22"/>
<evidence type="ECO:0000313" key="2">
    <source>
        <dbReference type="EMBL" id="VDK60469.1"/>
    </source>
</evidence>
<protein>
    <submittedName>
        <fullName evidence="4">G_PROTEIN_RECEP_F1_2 domain-containing protein</fullName>
    </submittedName>
</protein>
<dbReference type="GO" id="GO:0030659">
    <property type="term" value="C:cytoplasmic vesicle membrane"/>
    <property type="evidence" value="ECO:0007669"/>
    <property type="project" value="TreeGrafter"/>
</dbReference>
<keyword evidence="1" id="KW-0472">Membrane</keyword>
<dbReference type="PANTHER" id="PTHR10796">
    <property type="entry name" value="PATCHED-RELATED"/>
    <property type="match status" value="1"/>
</dbReference>
<feature type="transmembrane region" description="Helical" evidence="1">
    <location>
        <begin position="65"/>
        <end position="85"/>
    </location>
</feature>
<evidence type="ECO:0000256" key="1">
    <source>
        <dbReference type="SAM" id="Phobius"/>
    </source>
</evidence>
<dbReference type="GO" id="GO:0018996">
    <property type="term" value="P:molting cycle, collagen and cuticulin-based cuticle"/>
    <property type="evidence" value="ECO:0007669"/>
    <property type="project" value="TreeGrafter"/>
</dbReference>
<dbReference type="Proteomes" id="UP000271098">
    <property type="component" value="Unassembled WGS sequence"/>
</dbReference>
<dbReference type="GO" id="GO:0005886">
    <property type="term" value="C:plasma membrane"/>
    <property type="evidence" value="ECO:0007669"/>
    <property type="project" value="TreeGrafter"/>
</dbReference>
<dbReference type="InterPro" id="IPR051697">
    <property type="entry name" value="Patched_domain-protein"/>
</dbReference>
<keyword evidence="3" id="KW-1185">Reference proteome</keyword>
<sequence>MPSLYLTPCRISVRFPVIIIGENVCDTVTVYINLTLELPVILYVIALLVMIVIAMLLIPQPMCSIWVAFAIASIDLGVIGFMTLWDVNLVKNCFTPKKILAKFFKINLAFRIKHLQLIRILGQTSFAPSLSSSQLALALRLE</sequence>
<feature type="transmembrane region" description="Helical" evidence="1">
    <location>
        <begin position="40"/>
        <end position="58"/>
    </location>
</feature>
<dbReference type="EMBL" id="UYRT01022249">
    <property type="protein sequence ID" value="VDK60469.1"/>
    <property type="molecule type" value="Genomic_DNA"/>
</dbReference>
<reference evidence="4" key="1">
    <citation type="submission" date="2016-06" db="UniProtKB">
        <authorList>
            <consortium name="WormBaseParasite"/>
        </authorList>
    </citation>
    <scope>IDENTIFICATION</scope>
</reference>
<accession>A0A183DH22</accession>
<dbReference type="PANTHER" id="PTHR10796:SF192">
    <property type="entry name" value="SSD DOMAIN-CONTAINING PROTEIN"/>
    <property type="match status" value="1"/>
</dbReference>
<gene>
    <name evidence="2" type="ORF">GPUH_LOCUS8016</name>
</gene>
<evidence type="ECO:0000313" key="4">
    <source>
        <dbReference type="WBParaSite" id="GPUH_0000802201-mRNA-1"/>
    </source>
</evidence>
<dbReference type="WBParaSite" id="GPUH_0000802201-mRNA-1">
    <property type="protein sequence ID" value="GPUH_0000802201-mRNA-1"/>
    <property type="gene ID" value="GPUH_0000802201"/>
</dbReference>
<keyword evidence="1" id="KW-1133">Transmembrane helix</keyword>
<reference evidence="2 3" key="2">
    <citation type="submission" date="2018-11" db="EMBL/GenBank/DDBJ databases">
        <authorList>
            <consortium name="Pathogen Informatics"/>
        </authorList>
    </citation>
    <scope>NUCLEOTIDE SEQUENCE [LARGE SCALE GENOMIC DNA]</scope>
</reference>
<keyword evidence="1" id="KW-0812">Transmembrane</keyword>
<proteinExistence type="predicted"/>